<reference evidence="9 10" key="1">
    <citation type="submission" date="2019-07" db="EMBL/GenBank/DDBJ databases">
        <title>Genomic Encyclopedia of Archaeal and Bacterial Type Strains, Phase II (KMG-II): from individual species to whole genera.</title>
        <authorList>
            <person name="Goeker M."/>
        </authorList>
    </citation>
    <scope>NUCLEOTIDE SEQUENCE [LARGE SCALE GENOMIC DNA]</scope>
    <source>
        <strain evidence="9 10">ATCC BAA-1854</strain>
    </source>
</reference>
<evidence type="ECO:0000313" key="9">
    <source>
        <dbReference type="EMBL" id="TWJ02525.1"/>
    </source>
</evidence>
<feature type="transmembrane region" description="Helical" evidence="6">
    <location>
        <begin position="188"/>
        <end position="204"/>
    </location>
</feature>
<evidence type="ECO:0000256" key="5">
    <source>
        <dbReference type="RuleBase" id="RU000320"/>
    </source>
</evidence>
<evidence type="ECO:0000259" key="7">
    <source>
        <dbReference type="Pfam" id="PF00361"/>
    </source>
</evidence>
<dbReference type="RefSeq" id="WP_170227710.1">
    <property type="nucleotide sequence ID" value="NZ_VLLI01000003.1"/>
</dbReference>
<dbReference type="NCBIfam" id="TIGR01974">
    <property type="entry name" value="NDH_I_L"/>
    <property type="match status" value="1"/>
</dbReference>
<evidence type="ECO:0000256" key="2">
    <source>
        <dbReference type="ARBA" id="ARBA00022692"/>
    </source>
</evidence>
<organism evidence="9 10">
    <name type="scientific">Mucilaginibacter frigoritolerans</name>
    <dbReference type="NCBI Taxonomy" id="652788"/>
    <lineage>
        <taxon>Bacteria</taxon>
        <taxon>Pseudomonadati</taxon>
        <taxon>Bacteroidota</taxon>
        <taxon>Sphingobacteriia</taxon>
        <taxon>Sphingobacteriales</taxon>
        <taxon>Sphingobacteriaceae</taxon>
        <taxon>Mucilaginibacter</taxon>
    </lineage>
</organism>
<feature type="domain" description="NADH:quinone oxidoreductase/Mrp antiporter transmembrane" evidence="7">
    <location>
        <begin position="142"/>
        <end position="457"/>
    </location>
</feature>
<dbReference type="GO" id="GO:0015990">
    <property type="term" value="P:electron transport coupled proton transport"/>
    <property type="evidence" value="ECO:0007669"/>
    <property type="project" value="TreeGrafter"/>
</dbReference>
<evidence type="ECO:0000259" key="8">
    <source>
        <dbReference type="Pfam" id="PF00662"/>
    </source>
</evidence>
<comment type="caution">
    <text evidence="9">The sequence shown here is derived from an EMBL/GenBank/DDBJ whole genome shotgun (WGS) entry which is preliminary data.</text>
</comment>
<feature type="transmembrane region" description="Helical" evidence="6">
    <location>
        <begin position="684"/>
        <end position="704"/>
    </location>
</feature>
<keyword evidence="4 6" id="KW-0472">Membrane</keyword>
<feature type="transmembrane region" description="Helical" evidence="6">
    <location>
        <begin position="345"/>
        <end position="367"/>
    </location>
</feature>
<feature type="transmembrane region" description="Helical" evidence="6">
    <location>
        <begin position="516"/>
        <end position="537"/>
    </location>
</feature>
<evidence type="ECO:0000313" key="10">
    <source>
        <dbReference type="Proteomes" id="UP000317010"/>
    </source>
</evidence>
<dbReference type="Proteomes" id="UP000317010">
    <property type="component" value="Unassembled WGS sequence"/>
</dbReference>
<feature type="transmembrane region" description="Helical" evidence="6">
    <location>
        <begin position="289"/>
        <end position="313"/>
    </location>
</feature>
<feature type="transmembrane region" description="Helical" evidence="6">
    <location>
        <begin position="125"/>
        <end position="142"/>
    </location>
</feature>
<feature type="domain" description="NADH-Ubiquinone oxidoreductase (complex I) chain 5 N-terminal" evidence="8">
    <location>
        <begin position="76"/>
        <end position="126"/>
    </location>
</feature>
<keyword evidence="2 5" id="KW-0812">Transmembrane</keyword>
<dbReference type="Pfam" id="PF00662">
    <property type="entry name" value="Proton_antipo_N"/>
    <property type="match status" value="1"/>
</dbReference>
<protein>
    <submittedName>
        <fullName evidence="9">NADH-quinone oxidoreductase subunit L</fullName>
    </submittedName>
</protein>
<feature type="transmembrane region" description="Helical" evidence="6">
    <location>
        <begin position="40"/>
        <end position="64"/>
    </location>
</feature>
<dbReference type="InterPro" id="IPR003945">
    <property type="entry name" value="NU5C-like"/>
</dbReference>
<feature type="transmembrane region" description="Helical" evidence="6">
    <location>
        <begin position="373"/>
        <end position="391"/>
    </location>
</feature>
<dbReference type="GO" id="GO:0016020">
    <property type="term" value="C:membrane"/>
    <property type="evidence" value="ECO:0007669"/>
    <property type="project" value="UniProtKB-SubCell"/>
</dbReference>
<keyword evidence="3 6" id="KW-1133">Transmembrane helix</keyword>
<keyword evidence="10" id="KW-1185">Reference proteome</keyword>
<feature type="transmembrane region" description="Helical" evidence="6">
    <location>
        <begin position="319"/>
        <end position="338"/>
    </location>
</feature>
<dbReference type="GO" id="GO:0008137">
    <property type="term" value="F:NADH dehydrogenase (ubiquinone) activity"/>
    <property type="evidence" value="ECO:0007669"/>
    <property type="project" value="InterPro"/>
</dbReference>
<evidence type="ECO:0000256" key="6">
    <source>
        <dbReference type="SAM" id="Phobius"/>
    </source>
</evidence>
<dbReference type="EMBL" id="VLLI01000003">
    <property type="protein sequence ID" value="TWJ02525.1"/>
    <property type="molecule type" value="Genomic_DNA"/>
</dbReference>
<evidence type="ECO:0000256" key="4">
    <source>
        <dbReference type="ARBA" id="ARBA00023136"/>
    </source>
</evidence>
<feature type="transmembrane region" description="Helical" evidence="6">
    <location>
        <begin position="248"/>
        <end position="268"/>
    </location>
</feature>
<feature type="transmembrane region" description="Helical" evidence="6">
    <location>
        <begin position="557"/>
        <end position="582"/>
    </location>
</feature>
<feature type="transmembrane region" description="Helical" evidence="6">
    <location>
        <begin position="84"/>
        <end position="105"/>
    </location>
</feature>
<gene>
    <name evidence="9" type="ORF">JN11_01498</name>
</gene>
<name>A0A562UAX5_9SPHI</name>
<dbReference type="PANTHER" id="PTHR42829:SF2">
    <property type="entry name" value="NADH-UBIQUINONE OXIDOREDUCTASE CHAIN 5"/>
    <property type="match status" value="1"/>
</dbReference>
<accession>A0A562UAX5</accession>
<dbReference type="GO" id="GO:0012505">
    <property type="term" value="C:endomembrane system"/>
    <property type="evidence" value="ECO:0007669"/>
    <property type="project" value="UniProtKB-SubCell"/>
</dbReference>
<evidence type="ECO:0000256" key="3">
    <source>
        <dbReference type="ARBA" id="ARBA00022989"/>
    </source>
</evidence>
<dbReference type="NCBIfam" id="NF005141">
    <property type="entry name" value="PRK06590.1"/>
    <property type="match status" value="1"/>
</dbReference>
<feature type="transmembrane region" description="Helical" evidence="6">
    <location>
        <begin position="148"/>
        <end position="167"/>
    </location>
</feature>
<dbReference type="AlphaFoldDB" id="A0A562UAX5"/>
<evidence type="ECO:0000256" key="1">
    <source>
        <dbReference type="ARBA" id="ARBA00004127"/>
    </source>
</evidence>
<proteinExistence type="predicted"/>
<feature type="transmembrane region" description="Helical" evidence="6">
    <location>
        <begin position="12"/>
        <end position="33"/>
    </location>
</feature>
<dbReference type="PRINTS" id="PR01434">
    <property type="entry name" value="NADHDHGNASE5"/>
</dbReference>
<dbReference type="InterPro" id="IPR001750">
    <property type="entry name" value="ND/Mrp_TM"/>
</dbReference>
<feature type="transmembrane region" description="Helical" evidence="6">
    <location>
        <begin position="464"/>
        <end position="487"/>
    </location>
</feature>
<dbReference type="GO" id="GO:0003954">
    <property type="term" value="F:NADH dehydrogenase activity"/>
    <property type="evidence" value="ECO:0007669"/>
    <property type="project" value="TreeGrafter"/>
</dbReference>
<dbReference type="GO" id="GO:0042773">
    <property type="term" value="P:ATP synthesis coupled electron transport"/>
    <property type="evidence" value="ECO:0007669"/>
    <property type="project" value="InterPro"/>
</dbReference>
<sequence length="705" mass="78634">MNNFLQAIDTLTIKFALTAVLLPLLAFVFNFLLPGRKSKLAGWISTVAILFSAVLSVSVFAKVWNTGHVVHQQVIWFTISNTVVYAGVLLNNLSALMLLLVPVIALPVHIYSTAYMKHDGNLNRYFAYLSLFCFSMLALVVADNLVLFYAFWELVGFSSYLLVGFWFTRDKAVQANKKAFIMNRIGDIGLLTAIIILFTMFHTFDIEKLFGAGNLVSKSTTITAKVILTGHATTYSSSWILFANSGNTALPIIWQYIAFAGIFLAVAAKSAQFPLHTWLPDAMEGPTSVSALIHAATMVAAGVFLLARVYPLFNDTELTILAVIGCFTAFMAASIALTQTDLKRILAYSTISQLGYMVMAMGIGAYTSSLFHLVTHAFFKCLLFLVAGIVIHQMQHIKEDNQLDIDPQNINNMGGLRKKLPFTFIVAIIGGLALIGLPFTSGFLSKDSILIQSFQWTDGRSGVFKLVPIVALLTTWLTAFYVTRLIVKVFFGELRLLHIKPGIKLHLSDGNWQYKLPLAFLVIGCVFSLFSINPFLYEQAWIFKGFAANGGLERENVYHSLVPIGVNILSVLVMYAAYAVYVKRKANPFPQKGVLFNLSFNAWYFDAIYNQIIVKPVLVLSRFAFWFDRRVIDGFVNLLAKAGLTLAKLSAWTDRYIVDGFLHLLVEIVRIISSFFRVFQAGKVQYYLFSMLVIILALFILKIVI</sequence>
<comment type="subcellular location">
    <subcellularLocation>
        <location evidence="1">Endomembrane system</location>
        <topology evidence="1">Multi-pass membrane protein</topology>
    </subcellularLocation>
    <subcellularLocation>
        <location evidence="5">Membrane</location>
        <topology evidence="5">Multi-pass membrane protein</topology>
    </subcellularLocation>
</comment>
<dbReference type="InterPro" id="IPR018393">
    <property type="entry name" value="NADHpl_OxRdtase_5_subgr"/>
</dbReference>
<dbReference type="Gene3D" id="1.20.5.2700">
    <property type="match status" value="2"/>
</dbReference>
<dbReference type="PANTHER" id="PTHR42829">
    <property type="entry name" value="NADH-UBIQUINONE OXIDOREDUCTASE CHAIN 5"/>
    <property type="match status" value="1"/>
</dbReference>
<dbReference type="InterPro" id="IPR001516">
    <property type="entry name" value="Proton_antipo_N"/>
</dbReference>
<feature type="transmembrane region" description="Helical" evidence="6">
    <location>
        <begin position="422"/>
        <end position="444"/>
    </location>
</feature>
<dbReference type="Pfam" id="PF00361">
    <property type="entry name" value="Proton_antipo_M"/>
    <property type="match status" value="1"/>
</dbReference>